<gene>
    <name evidence="4" type="ORF">H7849_00445</name>
</gene>
<name>A0A7G8BQ82_9BACT</name>
<reference evidence="4 5" key="1">
    <citation type="submission" date="2020-08" db="EMBL/GenBank/DDBJ databases">
        <title>Edaphobacter telluris sp. nov. and Acidobacterium dinghuensis sp. nov., two acidobacteria isolated from forest soil.</title>
        <authorList>
            <person name="Fu J."/>
            <person name="Qiu L."/>
        </authorList>
    </citation>
    <scope>NUCLEOTIDE SEQUENCE [LARGE SCALE GENOMIC DNA]</scope>
    <source>
        <strain evidence="4">4Y35</strain>
    </source>
</reference>
<comment type="catalytic activity">
    <reaction evidence="2">
        <text>2 superoxide + 2 H(+) = H2O2 + O2</text>
        <dbReference type="Rhea" id="RHEA:20696"/>
        <dbReference type="ChEBI" id="CHEBI:15378"/>
        <dbReference type="ChEBI" id="CHEBI:15379"/>
        <dbReference type="ChEBI" id="CHEBI:16240"/>
        <dbReference type="ChEBI" id="CHEBI:18421"/>
        <dbReference type="EC" id="1.15.1.1"/>
    </reaction>
</comment>
<dbReference type="GO" id="GO:0005507">
    <property type="term" value="F:copper ion binding"/>
    <property type="evidence" value="ECO:0007669"/>
    <property type="project" value="InterPro"/>
</dbReference>
<dbReference type="KEGG" id="adin:H7849_00445"/>
<dbReference type="SUPFAM" id="SSF49329">
    <property type="entry name" value="Cu,Zn superoxide dismutase-like"/>
    <property type="match status" value="1"/>
</dbReference>
<dbReference type="PROSITE" id="PS00332">
    <property type="entry name" value="SOD_CU_ZN_2"/>
    <property type="match status" value="1"/>
</dbReference>
<dbReference type="Gene3D" id="2.60.40.200">
    <property type="entry name" value="Superoxide dismutase, copper/zinc binding domain"/>
    <property type="match status" value="1"/>
</dbReference>
<protein>
    <recommendedName>
        <fullName evidence="2">Superoxide dismutase [Cu-Zn]</fullName>
        <ecNumber evidence="2">1.15.1.1</ecNumber>
    </recommendedName>
</protein>
<evidence type="ECO:0000259" key="3">
    <source>
        <dbReference type="Pfam" id="PF00080"/>
    </source>
</evidence>
<evidence type="ECO:0000313" key="5">
    <source>
        <dbReference type="Proteomes" id="UP000515312"/>
    </source>
</evidence>
<keyword evidence="2" id="KW-0186">Copper</keyword>
<keyword evidence="2" id="KW-0479">Metal-binding</keyword>
<organism evidence="4 5">
    <name type="scientific">Alloacidobacterium dinghuense</name>
    <dbReference type="NCBI Taxonomy" id="2763107"/>
    <lineage>
        <taxon>Bacteria</taxon>
        <taxon>Pseudomonadati</taxon>
        <taxon>Acidobacteriota</taxon>
        <taxon>Terriglobia</taxon>
        <taxon>Terriglobales</taxon>
        <taxon>Acidobacteriaceae</taxon>
        <taxon>Alloacidobacterium</taxon>
    </lineage>
</organism>
<dbReference type="CDD" id="cd00305">
    <property type="entry name" value="Cu-Zn_Superoxide_Dismutase"/>
    <property type="match status" value="1"/>
</dbReference>
<comment type="similarity">
    <text evidence="1 2">Belongs to the Cu-Zn superoxide dismutase family.</text>
</comment>
<proteinExistence type="inferred from homology"/>
<dbReference type="InterPro" id="IPR001424">
    <property type="entry name" value="SOD_Cu_Zn_dom"/>
</dbReference>
<dbReference type="InterPro" id="IPR018152">
    <property type="entry name" value="SOD_Cu/Zn_BS"/>
</dbReference>
<comment type="function">
    <text evidence="2">Destroys radicals which are normally produced within the cells and which are toxic to biological systems.</text>
</comment>
<evidence type="ECO:0000256" key="2">
    <source>
        <dbReference type="RuleBase" id="RU000393"/>
    </source>
</evidence>
<accession>A0A7G8BQ82</accession>
<sequence length="173" mass="17851">MLLATVAAWTVVPVLAQKTPKQVKVDLKTADGKDAGTAVLSQKKSGVEIKVALENLPPGEHAIHIHQTAKCDPPDFKSAGGHFNPAGKKHGIKNPEGHHNGDLPLNLTAGADGKVKKSFLASDVTLEPNASNSVFANGGTSLVVHEKADDMMSDPAGNAGARIACGVITPPSM</sequence>
<dbReference type="PANTHER" id="PTHR10003">
    <property type="entry name" value="SUPEROXIDE DISMUTASE CU-ZN -RELATED"/>
    <property type="match status" value="1"/>
</dbReference>
<feature type="domain" description="Superoxide dismutase copper/zinc binding" evidence="3">
    <location>
        <begin position="36"/>
        <end position="168"/>
    </location>
</feature>
<evidence type="ECO:0000256" key="1">
    <source>
        <dbReference type="ARBA" id="ARBA00010457"/>
    </source>
</evidence>
<evidence type="ECO:0000313" key="4">
    <source>
        <dbReference type="EMBL" id="QNI34702.1"/>
    </source>
</evidence>
<dbReference type="InterPro" id="IPR036423">
    <property type="entry name" value="SOD-like_Cu/Zn_dom_sf"/>
</dbReference>
<dbReference type="EMBL" id="CP060394">
    <property type="protein sequence ID" value="QNI34702.1"/>
    <property type="molecule type" value="Genomic_DNA"/>
</dbReference>
<dbReference type="Pfam" id="PF00080">
    <property type="entry name" value="Sod_Cu"/>
    <property type="match status" value="1"/>
</dbReference>
<comment type="cofactor">
    <cofactor evidence="2">
        <name>Cu cation</name>
        <dbReference type="ChEBI" id="CHEBI:23378"/>
    </cofactor>
    <text evidence="2">Binds 1 copper ion per subunit.</text>
</comment>
<comment type="cofactor">
    <cofactor evidence="2">
        <name>Zn(2+)</name>
        <dbReference type="ChEBI" id="CHEBI:29105"/>
    </cofactor>
    <text evidence="2">Binds 1 zinc ion per subunit.</text>
</comment>
<keyword evidence="5" id="KW-1185">Reference proteome</keyword>
<dbReference type="InterPro" id="IPR024134">
    <property type="entry name" value="SOD_Cu/Zn_/chaperone"/>
</dbReference>
<keyword evidence="2" id="KW-0560">Oxidoreductase</keyword>
<dbReference type="AlphaFoldDB" id="A0A7G8BQ82"/>
<keyword evidence="2" id="KW-0862">Zinc</keyword>
<dbReference type="EC" id="1.15.1.1" evidence="2"/>
<dbReference type="Proteomes" id="UP000515312">
    <property type="component" value="Chromosome"/>
</dbReference>
<dbReference type="GO" id="GO:0004784">
    <property type="term" value="F:superoxide dismutase activity"/>
    <property type="evidence" value="ECO:0007669"/>
    <property type="project" value="UniProtKB-EC"/>
</dbReference>